<feature type="region of interest" description="Disordered" evidence="2">
    <location>
        <begin position="1228"/>
        <end position="1255"/>
    </location>
</feature>
<dbReference type="RefSeq" id="XP_028867725.1">
    <property type="nucleotide sequence ID" value="XM_029011892.1"/>
</dbReference>
<evidence type="ECO:0000256" key="1">
    <source>
        <dbReference type="SAM" id="Coils"/>
    </source>
</evidence>
<evidence type="ECO:0000313" key="4">
    <source>
        <dbReference type="Proteomes" id="UP000236319"/>
    </source>
</evidence>
<name>A0A2H6KEQ7_9APIC</name>
<feature type="compositionally biased region" description="Polar residues" evidence="2">
    <location>
        <begin position="1372"/>
        <end position="1383"/>
    </location>
</feature>
<protein>
    <submittedName>
        <fullName evidence="3">Uncharacterized protein</fullName>
    </submittedName>
</protein>
<feature type="compositionally biased region" description="Polar residues" evidence="2">
    <location>
        <begin position="681"/>
        <end position="699"/>
    </location>
</feature>
<dbReference type="Proteomes" id="UP000236319">
    <property type="component" value="Unassembled WGS sequence"/>
</dbReference>
<keyword evidence="1" id="KW-0175">Coiled coil</keyword>
<dbReference type="OrthoDB" id="366477at2759"/>
<feature type="compositionally biased region" description="Polar residues" evidence="2">
    <location>
        <begin position="1244"/>
        <end position="1255"/>
    </location>
</feature>
<feature type="region of interest" description="Disordered" evidence="2">
    <location>
        <begin position="1118"/>
        <end position="1154"/>
    </location>
</feature>
<gene>
    <name evidence="3" type="ORF">BOVATA_029750</name>
</gene>
<feature type="region of interest" description="Disordered" evidence="2">
    <location>
        <begin position="743"/>
        <end position="765"/>
    </location>
</feature>
<feature type="region of interest" description="Disordered" evidence="2">
    <location>
        <begin position="677"/>
        <end position="717"/>
    </location>
</feature>
<feature type="region of interest" description="Disordered" evidence="2">
    <location>
        <begin position="1324"/>
        <end position="1397"/>
    </location>
</feature>
<accession>A0A2H6KEQ7</accession>
<organism evidence="3 4">
    <name type="scientific">Babesia ovata</name>
    <dbReference type="NCBI Taxonomy" id="189622"/>
    <lineage>
        <taxon>Eukaryota</taxon>
        <taxon>Sar</taxon>
        <taxon>Alveolata</taxon>
        <taxon>Apicomplexa</taxon>
        <taxon>Aconoidasida</taxon>
        <taxon>Piroplasmida</taxon>
        <taxon>Babesiidae</taxon>
        <taxon>Babesia</taxon>
    </lineage>
</organism>
<sequence length="1457" mass="161149">MGSLAKGVVSGPMDVLESICKFVTNAEKSETLSDEGKVRILKSMRGICQSLSKSMDNKYGLSASFKSELHGYAPLPFLSSPCSSDLEEARMSFYNTVINAIRNQMEKRRHLNPDSEHDAMRKMKLQLMNLDMEISQLKQQLSLYNRVKKRINQNKLSKQDIDENTSDLEKNIIQRDFRTMMIAIQAMLRQHNISTTRHVKKLETKNDIASKAIDETTENINRYIQLLYKIAEKSNSYPDEMKPNEPAVESEAVAASKNYDENIKPLETTENLAKDDMVESDVADIKESTDTSDKRVDIGPEVTPTMTTVQEIMKPIEGESDAIPIVEDVESKSVIVAETESQSVPSEDLVSEVSIHEAEVPVIQAPEIEKISVISHEAVASAVEHDERAASNVENVDDTFTAAEIDETDVSSPSIIVDATADQVTADVVDVAKDYLEGLIKPAETQAEQSVIRSEAIEIDEETTTEVEEVETEAKEVAMVSKAVTKKHISISLQSTIDDNADEDGVDPNLIEKQNIEMTGEKSITVDSDFVQGIEMSMNGSVDSVEDRTVSEAPEVINANLERSDELTPEVNENLGTESSVEVEHIVTNETPEDVNENVANENSEEVYENVANENSEEVYENVDNETSVEVSENVDNESFGVDSANKMLPPLASPIEVVEVSSESNYTPIALERSDMPISGENTDIQTGSQENNLSEPTEVSMPPQPQASPLPDATSLPIPVGMPTEPDGTYTESTPVASDVRLDGITSNDTGMSPLETERTTEEDTEVNYNLKDEIYRNMDNEITIRTTHLLKKSPVLKINLEIDTHELWDELQNLRKDVVDLREELMNLKTRSNVHQRGDNVADDITLLPESETGSNEACDVSNANGVTEIHDETPNENALSVESQITEDAALIDAASITPTMDESNVDEELYEPGENVPDRDLYESAYMDIIVEPNEGVDTLLQLDEEQNKQSVETVNTDNDNLVMDASQDRTNVVGTNCNVSSPENDTKVVNSLHHERTDAPNNPNKLVVRLDKGIADFVSVGRPFGTPYPSAYFDIISMPVESVTPLSSEQPNQSLNLESEAFGWYAPAAEVTEDLASPTTQTTQSALNQNEAVDGISNESVSNESNLATAITSEDTATDGHESGETGEQADDSDNSNEQEVARPDGDLQTEMMAETNENVEIGLENENIEESENAEVYPICGAEKEPEALEMAVNSLIEISNEHIDINEDLMIEQAAENVQTEEESTVIQRVEEPESVNASRPTSSDYQPNYTAQIVEPESTPIVEVEQSENSYVSDDDEFIKDIMDEVGSSDKADDEALLRELEELYAIMTREVAYSTTTGSRDDESSSYMSLEVSDNEEELDHGRFRQRKVRNISDPSRVPGSTPGNVQRMSSDNQYDEEESTSGNNDIDATAAVKGYNTLTTNGPQFFIGMFSQIPQLSQPMNTEIMEKQYEEFKQFQAFVRLSSRKS</sequence>
<comment type="caution">
    <text evidence="3">The sequence shown here is derived from an EMBL/GenBank/DDBJ whole genome shotgun (WGS) entry which is preliminary data.</text>
</comment>
<dbReference type="VEuPathDB" id="PiroplasmaDB:BOVATA_029750"/>
<dbReference type="EMBL" id="BDSA01000003">
    <property type="protein sequence ID" value="GBE61482.1"/>
    <property type="molecule type" value="Genomic_DNA"/>
</dbReference>
<evidence type="ECO:0000313" key="3">
    <source>
        <dbReference type="EMBL" id="GBE61482.1"/>
    </source>
</evidence>
<keyword evidence="4" id="KW-1185">Reference proteome</keyword>
<feature type="compositionally biased region" description="Acidic residues" evidence="2">
    <location>
        <begin position="1134"/>
        <end position="1143"/>
    </location>
</feature>
<proteinExistence type="predicted"/>
<dbReference type="GeneID" id="39875252"/>
<feature type="coiled-coil region" evidence="1">
    <location>
        <begin position="120"/>
        <end position="154"/>
    </location>
</feature>
<evidence type="ECO:0000256" key="2">
    <source>
        <dbReference type="SAM" id="MobiDB-lite"/>
    </source>
</evidence>
<reference evidence="3 4" key="1">
    <citation type="journal article" date="2017" name="BMC Genomics">
        <title>Whole-genome assembly of Babesia ovata and comparative genomics between closely related pathogens.</title>
        <authorList>
            <person name="Yamagishi J."/>
            <person name="Asada M."/>
            <person name="Hakimi H."/>
            <person name="Tanaka T.Q."/>
            <person name="Sugimoto C."/>
            <person name="Kawazu S."/>
        </authorList>
    </citation>
    <scope>NUCLEOTIDE SEQUENCE [LARGE SCALE GENOMIC DNA]</scope>
    <source>
        <strain evidence="3 4">Miyake</strain>
    </source>
</reference>